<dbReference type="Gene3D" id="3.90.1720.10">
    <property type="entry name" value="endopeptidase domain like (from Nostoc punctiforme)"/>
    <property type="match status" value="1"/>
</dbReference>
<evidence type="ECO:0000313" key="2">
    <source>
        <dbReference type="Proteomes" id="UP000266934"/>
    </source>
</evidence>
<dbReference type="Proteomes" id="UP000266934">
    <property type="component" value="Chromosome"/>
</dbReference>
<name>A0A348G1F4_9HYPH</name>
<dbReference type="InterPro" id="IPR038765">
    <property type="entry name" value="Papain-like_cys_pep_sf"/>
</dbReference>
<protein>
    <submittedName>
        <fullName evidence="1">Tail assembly protein</fullName>
    </submittedName>
</protein>
<proteinExistence type="predicted"/>
<dbReference type="EMBL" id="AP018907">
    <property type="protein sequence ID" value="BBF93387.1"/>
    <property type="molecule type" value="Genomic_DNA"/>
</dbReference>
<dbReference type="RefSeq" id="WP_126400124.1">
    <property type="nucleotide sequence ID" value="NZ_AP018907.1"/>
</dbReference>
<reference evidence="1 2" key="1">
    <citation type="submission" date="2018-08" db="EMBL/GenBank/DDBJ databases">
        <title>Complete genome sequencing of Blastochloris tepida GI.</title>
        <authorList>
            <person name="Tsukatani Y."/>
            <person name="Mori H."/>
        </authorList>
    </citation>
    <scope>NUCLEOTIDE SEQUENCE [LARGE SCALE GENOMIC DNA]</scope>
    <source>
        <strain evidence="1 2">GI</strain>
    </source>
</reference>
<organism evidence="1 2">
    <name type="scientific">Blastochloris tepida</name>
    <dbReference type="NCBI Taxonomy" id="2233851"/>
    <lineage>
        <taxon>Bacteria</taxon>
        <taxon>Pseudomonadati</taxon>
        <taxon>Pseudomonadota</taxon>
        <taxon>Alphaproteobacteria</taxon>
        <taxon>Hyphomicrobiales</taxon>
        <taxon>Blastochloridaceae</taxon>
        <taxon>Blastochloris</taxon>
    </lineage>
</organism>
<keyword evidence="2" id="KW-1185">Reference proteome</keyword>
<accession>A0A348G1F4</accession>
<sequence>MIGPPSLGPPSWAAAWVGTPYRDIGFDRRGCHCWGLVVAIYAERLGIDLPHYAELTARDLRAAARAFAAGRVAAPWRSVEVPDDLDVVVMTARVRGDGRWHWIDGHVGVMVGRRHVLHVEIDTAAVCVPLATLRPRVVGFHRYETR</sequence>
<dbReference type="OrthoDB" id="6058745at2"/>
<evidence type="ECO:0000313" key="1">
    <source>
        <dbReference type="EMBL" id="BBF93387.1"/>
    </source>
</evidence>
<gene>
    <name evidence="1" type="ORF">BLTE_20720</name>
</gene>
<dbReference type="AlphaFoldDB" id="A0A348G1F4"/>
<dbReference type="KEGG" id="blag:BLTE_20720"/>
<dbReference type="SUPFAM" id="SSF54001">
    <property type="entry name" value="Cysteine proteinases"/>
    <property type="match status" value="1"/>
</dbReference>